<dbReference type="EC" id="2.1.1.228" evidence="5 15"/>
<protein>
    <recommendedName>
        <fullName evidence="6 15">tRNA (guanine-N(1)-)-methyltransferase</fullName>
        <ecNumber evidence="5 15">2.1.1.228</ecNumber>
    </recommendedName>
    <alternativeName>
        <fullName evidence="12 15">M1G-methyltransferase</fullName>
    </alternativeName>
    <alternativeName>
        <fullName evidence="13 15">tRNA [GM37] methyltransferase</fullName>
    </alternativeName>
</protein>
<comment type="subunit">
    <text evidence="4 15 17">Homodimer.</text>
</comment>
<evidence type="ECO:0000256" key="13">
    <source>
        <dbReference type="ARBA" id="ARBA00033392"/>
    </source>
</evidence>
<evidence type="ECO:0000256" key="1">
    <source>
        <dbReference type="ARBA" id="ARBA00002634"/>
    </source>
</evidence>
<dbReference type="SUPFAM" id="SSF75217">
    <property type="entry name" value="alpha/beta knot"/>
    <property type="match status" value="1"/>
</dbReference>
<evidence type="ECO:0000256" key="14">
    <source>
        <dbReference type="ARBA" id="ARBA00047783"/>
    </source>
</evidence>
<dbReference type="Pfam" id="PF01746">
    <property type="entry name" value="tRNA_m1G_MT"/>
    <property type="match status" value="1"/>
</dbReference>
<evidence type="ECO:0000256" key="15">
    <source>
        <dbReference type="HAMAP-Rule" id="MF_00605"/>
    </source>
</evidence>
<dbReference type="eggNOG" id="COG0336">
    <property type="taxonomic scope" value="Bacteria"/>
</dbReference>
<dbReference type="HAMAP" id="MF_00605">
    <property type="entry name" value="TrmD"/>
    <property type="match status" value="1"/>
</dbReference>
<keyword evidence="8 15" id="KW-0489">Methyltransferase</keyword>
<dbReference type="CDD" id="cd18080">
    <property type="entry name" value="TrmD-like"/>
    <property type="match status" value="1"/>
</dbReference>
<keyword evidence="7 15" id="KW-0963">Cytoplasm</keyword>
<evidence type="ECO:0000256" key="12">
    <source>
        <dbReference type="ARBA" id="ARBA00029736"/>
    </source>
</evidence>
<dbReference type="AlphaFoldDB" id="D5EHX9"/>
<evidence type="ECO:0000256" key="10">
    <source>
        <dbReference type="ARBA" id="ARBA00022691"/>
    </source>
</evidence>
<accession>D5EHX9</accession>
<dbReference type="GO" id="GO:0002939">
    <property type="term" value="P:tRNA N1-guanine methylation"/>
    <property type="evidence" value="ECO:0007669"/>
    <property type="project" value="TreeGrafter"/>
</dbReference>
<evidence type="ECO:0000256" key="9">
    <source>
        <dbReference type="ARBA" id="ARBA00022679"/>
    </source>
</evidence>
<evidence type="ECO:0000256" key="3">
    <source>
        <dbReference type="ARBA" id="ARBA00007630"/>
    </source>
</evidence>
<sequence>MHIEFDILTLFPEMVEGFLVSSMLGRGQQKGLIRAQAHQLRDWAVDKHHKTDEIPYGGGPGMVMKPEPIFAAVEQLRRPGSKMIYMAPDGEPLTSQLARELVQEEHLIILSGHYEGVDQRVRDELVDREVSIGDYVLTNGTVAAAVLIDCVSRFVPEFLGDEKSLTEESFMTTLLGFPQYTRPPEFRGMRVPEVLLSGNHAAIAEWRREQQIEKTRKIRPDILKDNGES</sequence>
<evidence type="ECO:0000256" key="16">
    <source>
        <dbReference type="PIRSR" id="PIRSR000386-1"/>
    </source>
</evidence>
<dbReference type="InterPro" id="IPR029028">
    <property type="entry name" value="Alpha/beta_knot_MTases"/>
</dbReference>
<evidence type="ECO:0000256" key="7">
    <source>
        <dbReference type="ARBA" id="ARBA00022490"/>
    </source>
</evidence>
<dbReference type="PANTHER" id="PTHR46417:SF1">
    <property type="entry name" value="TRNA (GUANINE-N(1)-)-METHYLTRANSFERASE"/>
    <property type="match status" value="1"/>
</dbReference>
<proteinExistence type="inferred from homology"/>
<feature type="binding site" evidence="15 16">
    <location>
        <begin position="132"/>
        <end position="137"/>
    </location>
    <ligand>
        <name>S-adenosyl-L-methionine</name>
        <dbReference type="ChEBI" id="CHEBI:59789"/>
    </ligand>
</feature>
<gene>
    <name evidence="15" type="primary">trmD</name>
    <name evidence="19" type="ordered locus">Caka_3006</name>
</gene>
<organism evidence="19 20">
    <name type="scientific">Coraliomargarita akajimensis (strain DSM 45221 / IAM 15411 / JCM 23193 / KCTC 12865 / 04OKA010-24)</name>
    <dbReference type="NCBI Taxonomy" id="583355"/>
    <lineage>
        <taxon>Bacteria</taxon>
        <taxon>Pseudomonadati</taxon>
        <taxon>Verrucomicrobiota</taxon>
        <taxon>Opitutia</taxon>
        <taxon>Puniceicoccales</taxon>
        <taxon>Coraliomargaritaceae</taxon>
        <taxon>Coraliomargarita</taxon>
    </lineage>
</organism>
<dbReference type="InterPro" id="IPR016009">
    <property type="entry name" value="tRNA_MeTrfase_TRMD/TRM10"/>
</dbReference>
<name>D5EHX9_CORAD</name>
<dbReference type="KEGG" id="caa:Caka_3006"/>
<evidence type="ECO:0000256" key="11">
    <source>
        <dbReference type="ARBA" id="ARBA00022694"/>
    </source>
</evidence>
<keyword evidence="10 15" id="KW-0949">S-adenosyl-L-methionine</keyword>
<dbReference type="STRING" id="583355.Caka_3006"/>
<reference evidence="19 20" key="1">
    <citation type="journal article" date="2010" name="Stand. Genomic Sci.">
        <title>Complete genome sequence of Coraliomargarita akajimensis type strain (04OKA010-24).</title>
        <authorList>
            <person name="Mavromatis K."/>
            <person name="Abt B."/>
            <person name="Brambilla E."/>
            <person name="Lapidus A."/>
            <person name="Copeland A."/>
            <person name="Deshpande S."/>
            <person name="Nolan M."/>
            <person name="Lucas S."/>
            <person name="Tice H."/>
            <person name="Cheng J.F."/>
            <person name="Han C."/>
            <person name="Detter J.C."/>
            <person name="Woyke T."/>
            <person name="Goodwin L."/>
            <person name="Pitluck S."/>
            <person name="Held B."/>
            <person name="Brettin T."/>
            <person name="Tapia R."/>
            <person name="Ivanova N."/>
            <person name="Mikhailova N."/>
            <person name="Pati A."/>
            <person name="Liolios K."/>
            <person name="Chen A."/>
            <person name="Palaniappan K."/>
            <person name="Land M."/>
            <person name="Hauser L."/>
            <person name="Chang Y.J."/>
            <person name="Jeffries C.D."/>
            <person name="Rohde M."/>
            <person name="Goker M."/>
            <person name="Bristow J."/>
            <person name="Eisen J.A."/>
            <person name="Markowitz V."/>
            <person name="Hugenholtz P."/>
            <person name="Klenk H.P."/>
            <person name="Kyrpides N.C."/>
        </authorList>
    </citation>
    <scope>NUCLEOTIDE SEQUENCE [LARGE SCALE GENOMIC DNA]</scope>
    <source>
        <strain evidence="20">DSM 45221 / IAM 15411 / JCM 23193 / KCTC 12865</strain>
    </source>
</reference>
<dbReference type="GO" id="GO:0052906">
    <property type="term" value="F:tRNA (guanine(37)-N1)-methyltransferase activity"/>
    <property type="evidence" value="ECO:0007669"/>
    <property type="project" value="UniProtKB-UniRule"/>
</dbReference>
<comment type="catalytic activity">
    <reaction evidence="14 15 17">
        <text>guanosine(37) in tRNA + S-adenosyl-L-methionine = N(1)-methylguanosine(37) in tRNA + S-adenosyl-L-homocysteine + H(+)</text>
        <dbReference type="Rhea" id="RHEA:36899"/>
        <dbReference type="Rhea" id="RHEA-COMP:10145"/>
        <dbReference type="Rhea" id="RHEA-COMP:10147"/>
        <dbReference type="ChEBI" id="CHEBI:15378"/>
        <dbReference type="ChEBI" id="CHEBI:57856"/>
        <dbReference type="ChEBI" id="CHEBI:59789"/>
        <dbReference type="ChEBI" id="CHEBI:73542"/>
        <dbReference type="ChEBI" id="CHEBI:74269"/>
        <dbReference type="EC" id="2.1.1.228"/>
    </reaction>
</comment>
<evidence type="ECO:0000259" key="18">
    <source>
        <dbReference type="Pfam" id="PF01746"/>
    </source>
</evidence>
<comment type="similarity">
    <text evidence="3 15 17">Belongs to the RNA methyltransferase TrmD family.</text>
</comment>
<evidence type="ECO:0000256" key="4">
    <source>
        <dbReference type="ARBA" id="ARBA00011738"/>
    </source>
</evidence>
<evidence type="ECO:0000256" key="6">
    <source>
        <dbReference type="ARBA" id="ARBA00014679"/>
    </source>
</evidence>
<dbReference type="Gene3D" id="3.40.1280.10">
    <property type="match status" value="1"/>
</dbReference>
<dbReference type="FunFam" id="3.40.1280.10:FF:000001">
    <property type="entry name" value="tRNA (guanine-N(1)-)-methyltransferase"/>
    <property type="match status" value="1"/>
</dbReference>
<keyword evidence="9 15" id="KW-0808">Transferase</keyword>
<keyword evidence="11 15" id="KW-0819">tRNA processing</keyword>
<dbReference type="HOGENOM" id="CLU_047363_0_1_0"/>
<dbReference type="InterPro" id="IPR002649">
    <property type="entry name" value="tRNA_m1G_MeTrfase_TrmD"/>
</dbReference>
<dbReference type="InterPro" id="IPR023148">
    <property type="entry name" value="tRNA_m1G_MeTrfase_C_sf"/>
</dbReference>
<dbReference type="RefSeq" id="WP_013044735.1">
    <property type="nucleotide sequence ID" value="NC_014008.1"/>
</dbReference>
<dbReference type="InterPro" id="IPR029026">
    <property type="entry name" value="tRNA_m1G_MTases_N"/>
</dbReference>
<dbReference type="PIRSF" id="PIRSF000386">
    <property type="entry name" value="tRNA_mtase"/>
    <property type="match status" value="1"/>
</dbReference>
<dbReference type="GO" id="GO:0005829">
    <property type="term" value="C:cytosol"/>
    <property type="evidence" value="ECO:0007669"/>
    <property type="project" value="TreeGrafter"/>
</dbReference>
<evidence type="ECO:0000313" key="19">
    <source>
        <dbReference type="EMBL" id="ADE56019.1"/>
    </source>
</evidence>
<evidence type="ECO:0000313" key="20">
    <source>
        <dbReference type="Proteomes" id="UP000000925"/>
    </source>
</evidence>
<comment type="function">
    <text evidence="1 15 17">Specifically methylates guanosine-37 in various tRNAs.</text>
</comment>
<feature type="binding site" evidence="15 16">
    <location>
        <position position="112"/>
    </location>
    <ligand>
        <name>S-adenosyl-L-methionine</name>
        <dbReference type="ChEBI" id="CHEBI:59789"/>
    </ligand>
</feature>
<dbReference type="Proteomes" id="UP000000925">
    <property type="component" value="Chromosome"/>
</dbReference>
<evidence type="ECO:0000256" key="5">
    <source>
        <dbReference type="ARBA" id="ARBA00012807"/>
    </source>
</evidence>
<dbReference type="NCBIfam" id="NF000648">
    <property type="entry name" value="PRK00026.1"/>
    <property type="match status" value="1"/>
</dbReference>
<dbReference type="EMBL" id="CP001998">
    <property type="protein sequence ID" value="ADE56019.1"/>
    <property type="molecule type" value="Genomic_DNA"/>
</dbReference>
<keyword evidence="20" id="KW-1185">Reference proteome</keyword>
<comment type="subcellular location">
    <subcellularLocation>
        <location evidence="2 15 17">Cytoplasm</location>
    </subcellularLocation>
</comment>
<dbReference type="PANTHER" id="PTHR46417">
    <property type="entry name" value="TRNA (GUANINE-N(1)-)-METHYLTRANSFERASE"/>
    <property type="match status" value="1"/>
</dbReference>
<dbReference type="NCBIfam" id="TIGR00088">
    <property type="entry name" value="trmD"/>
    <property type="match status" value="1"/>
</dbReference>
<dbReference type="Gene3D" id="1.10.1270.20">
    <property type="entry name" value="tRNA(m1g37)methyltransferase, domain 2"/>
    <property type="match status" value="1"/>
</dbReference>
<dbReference type="OrthoDB" id="9807416at2"/>
<evidence type="ECO:0000256" key="17">
    <source>
        <dbReference type="RuleBase" id="RU003464"/>
    </source>
</evidence>
<feature type="domain" description="tRNA methyltransferase TRMD/TRM10-type" evidence="18">
    <location>
        <begin position="4"/>
        <end position="224"/>
    </location>
</feature>
<evidence type="ECO:0000256" key="2">
    <source>
        <dbReference type="ARBA" id="ARBA00004496"/>
    </source>
</evidence>
<evidence type="ECO:0000256" key="8">
    <source>
        <dbReference type="ARBA" id="ARBA00022603"/>
    </source>
</evidence>